<evidence type="ECO:0000256" key="4">
    <source>
        <dbReference type="ARBA" id="ARBA00023157"/>
    </source>
</evidence>
<dbReference type="SUPFAM" id="SSF50494">
    <property type="entry name" value="Trypsin-like serine proteases"/>
    <property type="match status" value="1"/>
</dbReference>
<keyword evidence="3" id="KW-0720">Serine protease</keyword>
<proteinExistence type="predicted"/>
<dbReference type="InterPro" id="IPR018114">
    <property type="entry name" value="TRYPSIN_HIS"/>
</dbReference>
<dbReference type="Gene3D" id="2.40.10.10">
    <property type="entry name" value="Trypsin-like serine proteases"/>
    <property type="match status" value="1"/>
</dbReference>
<keyword evidence="1" id="KW-0645">Protease</keyword>
<evidence type="ECO:0000313" key="7">
    <source>
        <dbReference type="Proteomes" id="UP000504629"/>
    </source>
</evidence>
<dbReference type="KEGG" id="bman:114246039"/>
<dbReference type="Pfam" id="PF00089">
    <property type="entry name" value="Trypsin"/>
    <property type="match status" value="1"/>
</dbReference>
<keyword evidence="2" id="KW-0378">Hydrolase</keyword>
<evidence type="ECO:0000259" key="6">
    <source>
        <dbReference type="PROSITE" id="PS50240"/>
    </source>
</evidence>
<dbReference type="PROSITE" id="PS50240">
    <property type="entry name" value="TRYPSIN_DOM"/>
    <property type="match status" value="1"/>
</dbReference>
<evidence type="ECO:0000256" key="3">
    <source>
        <dbReference type="ARBA" id="ARBA00022825"/>
    </source>
</evidence>
<feature type="domain" description="Peptidase S1" evidence="6">
    <location>
        <begin position="25"/>
        <end position="156"/>
    </location>
</feature>
<dbReference type="AlphaFoldDB" id="A0A6J2JXR8"/>
<dbReference type="SMART" id="SM00020">
    <property type="entry name" value="Tryp_SPc"/>
    <property type="match status" value="1"/>
</dbReference>
<dbReference type="InterPro" id="IPR043504">
    <property type="entry name" value="Peptidase_S1_PA_chymotrypsin"/>
</dbReference>
<gene>
    <name evidence="8" type="primary">LOC114246039</name>
</gene>
<dbReference type="GO" id="GO:0006508">
    <property type="term" value="P:proteolysis"/>
    <property type="evidence" value="ECO:0007669"/>
    <property type="project" value="UniProtKB-KW"/>
</dbReference>
<feature type="chain" id="PRO_5026690650" evidence="5">
    <location>
        <begin position="18"/>
        <end position="171"/>
    </location>
</feature>
<evidence type="ECO:0000256" key="2">
    <source>
        <dbReference type="ARBA" id="ARBA00022801"/>
    </source>
</evidence>
<evidence type="ECO:0000313" key="8">
    <source>
        <dbReference type="RefSeq" id="XP_028034218.1"/>
    </source>
</evidence>
<dbReference type="PANTHER" id="PTHR24276:SF94">
    <property type="entry name" value="AT20289P-RELATED"/>
    <property type="match status" value="1"/>
</dbReference>
<evidence type="ECO:0000256" key="1">
    <source>
        <dbReference type="ARBA" id="ARBA00022670"/>
    </source>
</evidence>
<dbReference type="PANTHER" id="PTHR24276">
    <property type="entry name" value="POLYSERASE-RELATED"/>
    <property type="match status" value="1"/>
</dbReference>
<dbReference type="InterPro" id="IPR001254">
    <property type="entry name" value="Trypsin_dom"/>
</dbReference>
<reference evidence="8" key="1">
    <citation type="submission" date="2025-08" db="UniProtKB">
        <authorList>
            <consortium name="RefSeq"/>
        </authorList>
    </citation>
    <scope>IDENTIFICATION</scope>
    <source>
        <tissue evidence="8">Silk gland</tissue>
    </source>
</reference>
<organism evidence="7 8">
    <name type="scientific">Bombyx mandarina</name>
    <name type="common">Wild silk moth</name>
    <name type="synonym">Wild silkworm</name>
    <dbReference type="NCBI Taxonomy" id="7092"/>
    <lineage>
        <taxon>Eukaryota</taxon>
        <taxon>Metazoa</taxon>
        <taxon>Ecdysozoa</taxon>
        <taxon>Arthropoda</taxon>
        <taxon>Hexapoda</taxon>
        <taxon>Insecta</taxon>
        <taxon>Pterygota</taxon>
        <taxon>Neoptera</taxon>
        <taxon>Endopterygota</taxon>
        <taxon>Lepidoptera</taxon>
        <taxon>Glossata</taxon>
        <taxon>Ditrysia</taxon>
        <taxon>Bombycoidea</taxon>
        <taxon>Bombycidae</taxon>
        <taxon>Bombycinae</taxon>
        <taxon>Bombyx</taxon>
    </lineage>
</organism>
<keyword evidence="5" id="KW-0732">Signal</keyword>
<dbReference type="GO" id="GO:0004252">
    <property type="term" value="F:serine-type endopeptidase activity"/>
    <property type="evidence" value="ECO:0007669"/>
    <property type="project" value="InterPro"/>
</dbReference>
<sequence>MSIKAIIILSLLPLIACDRKMDPFIIDGEHVRIERHPHAAFTGTSCLVNGEVSNWRCGASIITQNIVMTAAHCFDSCRNGIIKGILFHTGHENKNLGRKSSGHKFAIHSGYSSVISGYDIALVLLKTHLKLSAKCSRVALMKYPPYGEVAYVSGWGFVNVSIPLPLTYCWC</sequence>
<feature type="signal peptide" evidence="5">
    <location>
        <begin position="1"/>
        <end position="17"/>
    </location>
</feature>
<dbReference type="OrthoDB" id="6380398at2759"/>
<name>A0A6J2JXR8_BOMMA</name>
<evidence type="ECO:0000256" key="5">
    <source>
        <dbReference type="SAM" id="SignalP"/>
    </source>
</evidence>
<keyword evidence="4" id="KW-1015">Disulfide bond</keyword>
<keyword evidence="7" id="KW-1185">Reference proteome</keyword>
<dbReference type="Proteomes" id="UP000504629">
    <property type="component" value="Unplaced"/>
</dbReference>
<dbReference type="RefSeq" id="XP_028034218.1">
    <property type="nucleotide sequence ID" value="XM_028178417.1"/>
</dbReference>
<dbReference type="InterPro" id="IPR009003">
    <property type="entry name" value="Peptidase_S1_PA"/>
</dbReference>
<dbReference type="PROSITE" id="PS00134">
    <property type="entry name" value="TRYPSIN_HIS"/>
    <property type="match status" value="1"/>
</dbReference>
<dbReference type="InterPro" id="IPR050430">
    <property type="entry name" value="Peptidase_S1"/>
</dbReference>
<dbReference type="GeneID" id="114246039"/>
<accession>A0A6J2JXR8</accession>
<protein>
    <submittedName>
        <fullName evidence="8">Trypsin-like</fullName>
    </submittedName>
</protein>